<dbReference type="FunFam" id="3.20.20.10:FF:000002">
    <property type="entry name" value="Alanine racemase"/>
    <property type="match status" value="1"/>
</dbReference>
<dbReference type="PANTHER" id="PTHR30511">
    <property type="entry name" value="ALANINE RACEMASE"/>
    <property type="match status" value="1"/>
</dbReference>
<feature type="domain" description="Alanine racemase C-terminal" evidence="7">
    <location>
        <begin position="247"/>
        <end position="379"/>
    </location>
</feature>
<dbReference type="HAMAP" id="MF_01201">
    <property type="entry name" value="Ala_racemase"/>
    <property type="match status" value="1"/>
</dbReference>
<dbReference type="GO" id="GO:0030170">
    <property type="term" value="F:pyridoxal phosphate binding"/>
    <property type="evidence" value="ECO:0007669"/>
    <property type="project" value="UniProtKB-UniRule"/>
</dbReference>
<dbReference type="Pfam" id="PF00842">
    <property type="entry name" value="Ala_racemase_C"/>
    <property type="match status" value="1"/>
</dbReference>
<dbReference type="InterPro" id="IPR029066">
    <property type="entry name" value="PLP-binding_barrel"/>
</dbReference>
<protein>
    <recommendedName>
        <fullName evidence="4">Alanine racemase</fullName>
        <ecNumber evidence="4">5.1.1.1</ecNumber>
    </recommendedName>
</protein>
<dbReference type="PROSITE" id="PS00395">
    <property type="entry name" value="ALANINE_RACEMASE"/>
    <property type="match status" value="1"/>
</dbReference>
<comment type="catalytic activity">
    <reaction evidence="4">
        <text>L-alanine = D-alanine</text>
        <dbReference type="Rhea" id="RHEA:20249"/>
        <dbReference type="ChEBI" id="CHEBI:57416"/>
        <dbReference type="ChEBI" id="CHEBI:57972"/>
        <dbReference type="EC" id="5.1.1.1"/>
    </reaction>
</comment>
<dbReference type="RefSeq" id="WP_105941699.1">
    <property type="nucleotide sequence ID" value="NZ_CP027433.1"/>
</dbReference>
<dbReference type="SUPFAM" id="SSF51419">
    <property type="entry name" value="PLP-binding barrel"/>
    <property type="match status" value="1"/>
</dbReference>
<dbReference type="UniPathway" id="UPA00042">
    <property type="reaction ID" value="UER00497"/>
</dbReference>
<dbReference type="SMART" id="SM01005">
    <property type="entry name" value="Ala_racemase_C"/>
    <property type="match status" value="1"/>
</dbReference>
<feature type="binding site" evidence="4 6">
    <location>
        <position position="137"/>
    </location>
    <ligand>
        <name>substrate</name>
    </ligand>
</feature>
<dbReference type="EC" id="5.1.1.1" evidence="4"/>
<dbReference type="Gene3D" id="3.20.20.10">
    <property type="entry name" value="Alanine racemase"/>
    <property type="match status" value="1"/>
</dbReference>
<evidence type="ECO:0000256" key="4">
    <source>
        <dbReference type="HAMAP-Rule" id="MF_01201"/>
    </source>
</evidence>
<reference evidence="8 9" key="1">
    <citation type="submission" date="2018-03" db="EMBL/GenBank/DDBJ databases">
        <title>Characteristics and genome of n-alkane degrading marine bacteria Gordonia iterans isolated from crude oil contaminated in Tae-an, South Korea.</title>
        <authorList>
            <person name="Lee S.-S."/>
            <person name="Kim H."/>
        </authorList>
    </citation>
    <scope>NUCLEOTIDE SEQUENCE [LARGE SCALE GENOMIC DNA]</scope>
    <source>
        <strain evidence="8 9">Co17</strain>
    </source>
</reference>
<name>A0A2S0KE46_9ACTN</name>
<evidence type="ECO:0000313" key="8">
    <source>
        <dbReference type="EMBL" id="AVL99967.1"/>
    </source>
</evidence>
<dbReference type="PANTHER" id="PTHR30511:SF0">
    <property type="entry name" value="ALANINE RACEMASE, CATABOLIC-RELATED"/>
    <property type="match status" value="1"/>
</dbReference>
<dbReference type="InterPro" id="IPR000821">
    <property type="entry name" value="Ala_racemase"/>
</dbReference>
<evidence type="ECO:0000259" key="7">
    <source>
        <dbReference type="SMART" id="SM01005"/>
    </source>
</evidence>
<dbReference type="InterPro" id="IPR011079">
    <property type="entry name" value="Ala_racemase_C"/>
</dbReference>
<proteinExistence type="inferred from homology"/>
<dbReference type="OrthoDB" id="9813814at2"/>
<dbReference type="InterPro" id="IPR009006">
    <property type="entry name" value="Ala_racemase/Decarboxylase_C"/>
</dbReference>
<feature type="binding site" evidence="4 6">
    <location>
        <position position="316"/>
    </location>
    <ligand>
        <name>substrate</name>
    </ligand>
</feature>
<dbReference type="InterPro" id="IPR001608">
    <property type="entry name" value="Ala_racemase_N"/>
</dbReference>
<dbReference type="EMBL" id="CP027433">
    <property type="protein sequence ID" value="AVL99967.1"/>
    <property type="molecule type" value="Genomic_DNA"/>
</dbReference>
<comment type="pathway">
    <text evidence="4">Amino-acid biosynthesis; D-alanine biosynthesis; D-alanine from L-alanine: step 1/1.</text>
</comment>
<evidence type="ECO:0000256" key="3">
    <source>
        <dbReference type="ARBA" id="ARBA00023235"/>
    </source>
</evidence>
<comment type="similarity">
    <text evidence="4">Belongs to the alanine racemase family.</text>
</comment>
<comment type="function">
    <text evidence="4">Catalyzes the interconversion of L-alanine and D-alanine. May also act on other amino acids.</text>
</comment>
<dbReference type="Gene3D" id="2.40.37.10">
    <property type="entry name" value="Lyase, Ornithine Decarboxylase, Chain A, domain 1"/>
    <property type="match status" value="1"/>
</dbReference>
<evidence type="ECO:0000313" key="9">
    <source>
        <dbReference type="Proteomes" id="UP000239814"/>
    </source>
</evidence>
<dbReference type="KEGG" id="git:C6V83_06475"/>
<dbReference type="CDD" id="cd00430">
    <property type="entry name" value="PLPDE_III_AR"/>
    <property type="match status" value="1"/>
</dbReference>
<organism evidence="8 9">
    <name type="scientific">Gordonia iterans</name>
    <dbReference type="NCBI Taxonomy" id="1004901"/>
    <lineage>
        <taxon>Bacteria</taxon>
        <taxon>Bacillati</taxon>
        <taxon>Actinomycetota</taxon>
        <taxon>Actinomycetes</taxon>
        <taxon>Mycobacteriales</taxon>
        <taxon>Gordoniaceae</taxon>
        <taxon>Gordonia</taxon>
    </lineage>
</organism>
<dbReference type="PRINTS" id="PR00992">
    <property type="entry name" value="ALARACEMASE"/>
</dbReference>
<feature type="modified residue" description="N6-(pyridoxal phosphate)lysine" evidence="4 5">
    <location>
        <position position="39"/>
    </location>
</feature>
<comment type="cofactor">
    <cofactor evidence="1 4 5">
        <name>pyridoxal 5'-phosphate</name>
        <dbReference type="ChEBI" id="CHEBI:597326"/>
    </cofactor>
</comment>
<dbReference type="GO" id="GO:0030632">
    <property type="term" value="P:D-alanine biosynthetic process"/>
    <property type="evidence" value="ECO:0007669"/>
    <property type="project" value="UniProtKB-UniRule"/>
</dbReference>
<dbReference type="NCBIfam" id="TIGR00492">
    <property type="entry name" value="alr"/>
    <property type="match status" value="1"/>
</dbReference>
<evidence type="ECO:0000256" key="1">
    <source>
        <dbReference type="ARBA" id="ARBA00001933"/>
    </source>
</evidence>
<gene>
    <name evidence="8" type="ORF">C6V83_06475</name>
</gene>
<dbReference type="AlphaFoldDB" id="A0A2S0KE46"/>
<evidence type="ECO:0000256" key="6">
    <source>
        <dbReference type="PIRSR" id="PIRSR600821-52"/>
    </source>
</evidence>
<dbReference type="GO" id="GO:0009252">
    <property type="term" value="P:peptidoglycan biosynthetic process"/>
    <property type="evidence" value="ECO:0007669"/>
    <property type="project" value="TreeGrafter"/>
</dbReference>
<dbReference type="Pfam" id="PF01168">
    <property type="entry name" value="Ala_racemase_N"/>
    <property type="match status" value="1"/>
</dbReference>
<dbReference type="InterPro" id="IPR020622">
    <property type="entry name" value="Ala_racemase_pyridoxalP-BS"/>
</dbReference>
<feature type="active site" description="Proton acceptor; specific for D-alanine" evidence="4">
    <location>
        <position position="39"/>
    </location>
</feature>
<evidence type="ECO:0000256" key="5">
    <source>
        <dbReference type="PIRSR" id="PIRSR600821-50"/>
    </source>
</evidence>
<keyword evidence="9" id="KW-1185">Reference proteome</keyword>
<keyword evidence="2 4" id="KW-0663">Pyridoxal phosphate</keyword>
<evidence type="ECO:0000256" key="2">
    <source>
        <dbReference type="ARBA" id="ARBA00022898"/>
    </source>
</evidence>
<feature type="active site" description="Proton acceptor; specific for L-alanine" evidence="4">
    <location>
        <position position="268"/>
    </location>
</feature>
<sequence length="391" mass="40169">MTVSTSTAPLTATVDLSAIAHNVGVITECAGTSVIAVVKANGYGHGAVPVARAALRAGAAELGTAHLAEALALRAAGIDAHITSWLHAPGADFDAAITADIDIAISSPRQLAAVVAAARRTGTTATVTAKVDTGLGRSGIALDEWPQTAHDLAQAQAEGAVRLRAMMCHLACGDEPDNPLNTEQAQRLDAAADDLRRLGVVPELTHIANSPAALTRPDLARDLVRPGLAVYGCSPIPEQGDFGLIPAMTLTAEVALIKRIPAGQGVSYGHRWIAPRDTVVAVLPAGYADGVPRLLSGRFDAVVGDRRFPGVGRICMDQLVIDLGPDGGGVREGDRAVLFGPTPAGRPRVPTAADWAAAIGTIDYEIVSGVRGRAVRRYVGDGADEAEGTAS</sequence>
<dbReference type="GO" id="GO:0008784">
    <property type="term" value="F:alanine racemase activity"/>
    <property type="evidence" value="ECO:0007669"/>
    <property type="project" value="UniProtKB-UniRule"/>
</dbReference>
<dbReference type="Proteomes" id="UP000239814">
    <property type="component" value="Chromosome"/>
</dbReference>
<accession>A0A2S0KE46</accession>
<keyword evidence="3 4" id="KW-0413">Isomerase</keyword>
<dbReference type="GO" id="GO:0005829">
    <property type="term" value="C:cytosol"/>
    <property type="evidence" value="ECO:0007669"/>
    <property type="project" value="TreeGrafter"/>
</dbReference>
<dbReference type="SUPFAM" id="SSF50621">
    <property type="entry name" value="Alanine racemase C-terminal domain-like"/>
    <property type="match status" value="1"/>
</dbReference>